<organism evidence="7 8">
    <name type="scientific">Fuerstiella marisgermanici</name>
    <dbReference type="NCBI Taxonomy" id="1891926"/>
    <lineage>
        <taxon>Bacteria</taxon>
        <taxon>Pseudomonadati</taxon>
        <taxon>Planctomycetota</taxon>
        <taxon>Planctomycetia</taxon>
        <taxon>Planctomycetales</taxon>
        <taxon>Planctomycetaceae</taxon>
        <taxon>Fuerstiella</taxon>
    </lineage>
</organism>
<evidence type="ECO:0000256" key="3">
    <source>
        <dbReference type="ARBA" id="ARBA00022989"/>
    </source>
</evidence>
<reference evidence="7 8" key="1">
    <citation type="journal article" date="2016" name="Front. Microbiol.">
        <title>Fuerstia marisgermanicae gen. nov., sp. nov., an Unusual Member of the Phylum Planctomycetes from the German Wadden Sea.</title>
        <authorList>
            <person name="Kohn T."/>
            <person name="Heuer A."/>
            <person name="Jogler M."/>
            <person name="Vollmers J."/>
            <person name="Boedeker C."/>
            <person name="Bunk B."/>
            <person name="Rast P."/>
            <person name="Borchert D."/>
            <person name="Glockner I."/>
            <person name="Freese H.M."/>
            <person name="Klenk H.P."/>
            <person name="Overmann J."/>
            <person name="Kaster A.K."/>
            <person name="Rohde M."/>
            <person name="Wiegand S."/>
            <person name="Jogler C."/>
        </authorList>
    </citation>
    <scope>NUCLEOTIDE SEQUENCE [LARGE SCALE GENOMIC DNA]</scope>
    <source>
        <strain evidence="7 8">NH11</strain>
    </source>
</reference>
<gene>
    <name evidence="7" type="ORF">Fuma_06324</name>
</gene>
<dbReference type="Pfam" id="PF01694">
    <property type="entry name" value="Rhomboid"/>
    <property type="match status" value="1"/>
</dbReference>
<feature type="transmembrane region" description="Helical" evidence="5">
    <location>
        <begin position="84"/>
        <end position="101"/>
    </location>
</feature>
<evidence type="ECO:0000256" key="1">
    <source>
        <dbReference type="ARBA" id="ARBA00004141"/>
    </source>
</evidence>
<dbReference type="GO" id="GO:0016020">
    <property type="term" value="C:membrane"/>
    <property type="evidence" value="ECO:0007669"/>
    <property type="project" value="UniProtKB-SubCell"/>
</dbReference>
<dbReference type="InterPro" id="IPR035952">
    <property type="entry name" value="Rhomboid-like_sf"/>
</dbReference>
<dbReference type="Proteomes" id="UP000187735">
    <property type="component" value="Chromosome"/>
</dbReference>
<keyword evidence="8" id="KW-1185">Reference proteome</keyword>
<dbReference type="AlphaFoldDB" id="A0A1P8WRG0"/>
<comment type="subcellular location">
    <subcellularLocation>
        <location evidence="1">Membrane</location>
        <topology evidence="1">Multi-pass membrane protein</topology>
    </subcellularLocation>
</comment>
<dbReference type="KEGG" id="fmr:Fuma_06324"/>
<feature type="transmembrane region" description="Helical" evidence="5">
    <location>
        <begin position="164"/>
        <end position="182"/>
    </location>
</feature>
<dbReference type="STRING" id="1891926.Fuma_06324"/>
<feature type="transmembrane region" description="Helical" evidence="5">
    <location>
        <begin position="132"/>
        <end position="158"/>
    </location>
</feature>
<evidence type="ECO:0000256" key="5">
    <source>
        <dbReference type="SAM" id="Phobius"/>
    </source>
</evidence>
<evidence type="ECO:0000256" key="2">
    <source>
        <dbReference type="ARBA" id="ARBA00022692"/>
    </source>
</evidence>
<proteinExistence type="predicted"/>
<protein>
    <submittedName>
        <fullName evidence="7">Rhombosortase</fullName>
    </submittedName>
</protein>
<feature type="transmembrane region" description="Helical" evidence="5">
    <location>
        <begin position="107"/>
        <end position="125"/>
    </location>
</feature>
<dbReference type="Gene3D" id="1.20.1540.10">
    <property type="entry name" value="Rhomboid-like"/>
    <property type="match status" value="1"/>
</dbReference>
<evidence type="ECO:0000259" key="6">
    <source>
        <dbReference type="Pfam" id="PF01694"/>
    </source>
</evidence>
<dbReference type="EMBL" id="CP017641">
    <property type="protein sequence ID" value="APZ96651.1"/>
    <property type="molecule type" value="Genomic_DNA"/>
</dbReference>
<evidence type="ECO:0000313" key="8">
    <source>
        <dbReference type="Proteomes" id="UP000187735"/>
    </source>
</evidence>
<sequence length="191" mass="19933">MKHRVAEELNFVLVFVGAIWLAFIANAILPGDFNHWGLAPRHISGLVGIVTMPFLHGGWAHLLGNTVPLVVLLCLLAGSRANSVGIVAAIILLGGALLWLFGGSKTIHVGASGLVYGLITFLIVAGFREARFVAIVIAIFVGVTYGATLFSGVLPFMVGKNVSWDGHLFGAIAGGLVAVAAVKPKQESVLA</sequence>
<dbReference type="SUPFAM" id="SSF144091">
    <property type="entry name" value="Rhomboid-like"/>
    <property type="match status" value="1"/>
</dbReference>
<dbReference type="GO" id="GO:0004252">
    <property type="term" value="F:serine-type endopeptidase activity"/>
    <property type="evidence" value="ECO:0007669"/>
    <property type="project" value="InterPro"/>
</dbReference>
<dbReference type="OrthoDB" id="465874at2"/>
<evidence type="ECO:0000256" key="4">
    <source>
        <dbReference type="ARBA" id="ARBA00023136"/>
    </source>
</evidence>
<dbReference type="InterPro" id="IPR022764">
    <property type="entry name" value="Peptidase_S54_rhomboid_dom"/>
</dbReference>
<feature type="domain" description="Peptidase S54 rhomboid" evidence="6">
    <location>
        <begin position="47"/>
        <end position="180"/>
    </location>
</feature>
<keyword evidence="2 5" id="KW-0812">Transmembrane</keyword>
<name>A0A1P8WRG0_9PLAN</name>
<evidence type="ECO:0000313" key="7">
    <source>
        <dbReference type="EMBL" id="APZ96651.1"/>
    </source>
</evidence>
<keyword evidence="4 5" id="KW-0472">Membrane</keyword>
<feature type="transmembrane region" description="Helical" evidence="5">
    <location>
        <begin position="59"/>
        <end position="77"/>
    </location>
</feature>
<dbReference type="RefSeq" id="WP_077027633.1">
    <property type="nucleotide sequence ID" value="NZ_CP017641.1"/>
</dbReference>
<accession>A0A1P8WRG0</accession>
<keyword evidence="3 5" id="KW-1133">Transmembrane helix</keyword>
<feature type="transmembrane region" description="Helical" evidence="5">
    <location>
        <begin position="9"/>
        <end position="29"/>
    </location>
</feature>